<reference evidence="1" key="1">
    <citation type="submission" date="2021-01" db="EMBL/GenBank/DDBJ databases">
        <authorList>
            <person name="Corre E."/>
            <person name="Pelletier E."/>
            <person name="Niang G."/>
            <person name="Scheremetjew M."/>
            <person name="Finn R."/>
            <person name="Kale V."/>
            <person name="Holt S."/>
            <person name="Cochrane G."/>
            <person name="Meng A."/>
            <person name="Brown T."/>
            <person name="Cohen L."/>
        </authorList>
    </citation>
    <scope>NUCLEOTIDE SEQUENCE</scope>
    <source>
        <strain evidence="1">CCMP3107</strain>
    </source>
</reference>
<protein>
    <submittedName>
        <fullName evidence="1">Uncharacterized protein</fullName>
    </submittedName>
</protein>
<proteinExistence type="predicted"/>
<gene>
    <name evidence="1" type="ORF">HAKA00212_LOCUS21401</name>
</gene>
<dbReference type="EMBL" id="HBIU01047967">
    <property type="protein sequence ID" value="CAE0642544.1"/>
    <property type="molecule type" value="Transcribed_RNA"/>
</dbReference>
<sequence length="280" mass="31281">MCVISFQWPGQNCQRSQFQGFDAFGWIIQVEKDFPCMKILGLSCSDALTGGVFCKTGKVFDFWDSLRSINFGISVPLIASMVKNKFEMMLKKEISRLLLKALAVYETVSKTKELMFLSKGSRATNVASNSLPRPLLEGRGPAIHLTTEIILGVSAVGDTHLSELVRGVLSKEKMGNLGLEHSQVLVRRKWETCFEADAAEVQEEVEIALHELLERVECNVLGLPEPVPVEIEFLLHEMLGKVEVLALTEAMHGPYEVGDKLLYIPCDWFPPECEENGKSF</sequence>
<organism evidence="1">
    <name type="scientific">Heterosigma akashiwo</name>
    <name type="common">Chromophytic alga</name>
    <name type="synonym">Heterosigma carterae</name>
    <dbReference type="NCBI Taxonomy" id="2829"/>
    <lineage>
        <taxon>Eukaryota</taxon>
        <taxon>Sar</taxon>
        <taxon>Stramenopiles</taxon>
        <taxon>Ochrophyta</taxon>
        <taxon>Raphidophyceae</taxon>
        <taxon>Chattonellales</taxon>
        <taxon>Chattonellaceae</taxon>
        <taxon>Heterosigma</taxon>
    </lineage>
</organism>
<dbReference type="AlphaFoldDB" id="A0A7S3Y6H5"/>
<accession>A0A7S3Y6H5</accession>
<name>A0A7S3Y6H5_HETAK</name>
<evidence type="ECO:0000313" key="1">
    <source>
        <dbReference type="EMBL" id="CAE0642544.1"/>
    </source>
</evidence>